<name>A0A2M7Q6J2_9BACT</name>
<proteinExistence type="predicted"/>
<dbReference type="AlphaFoldDB" id="A0A2M7Q6J2"/>
<dbReference type="EMBL" id="PFKX01000021">
    <property type="protein sequence ID" value="PIY58695.1"/>
    <property type="molecule type" value="Genomic_DNA"/>
</dbReference>
<evidence type="ECO:0000313" key="2">
    <source>
        <dbReference type="Proteomes" id="UP000230732"/>
    </source>
</evidence>
<comment type="caution">
    <text evidence="1">The sequence shown here is derived from an EMBL/GenBank/DDBJ whole genome shotgun (WGS) entry which is preliminary data.</text>
</comment>
<sequence>MFSGDEASGSSHGESKGAVIFLYSKITSLGREHFVFCEYPKQNTKCSRPMTPISEWIGGRKQVLFTMEKTNMGV</sequence>
<evidence type="ECO:0000313" key="1">
    <source>
        <dbReference type="EMBL" id="PIY58695.1"/>
    </source>
</evidence>
<dbReference type="Proteomes" id="UP000230732">
    <property type="component" value="Unassembled WGS sequence"/>
</dbReference>
<protein>
    <submittedName>
        <fullName evidence="1">Uncharacterized protein</fullName>
    </submittedName>
</protein>
<organism evidence="1 2">
    <name type="scientific">Candidatus Yonathbacteria bacterium CG_4_10_14_0_8_um_filter_43_17</name>
    <dbReference type="NCBI Taxonomy" id="1975099"/>
    <lineage>
        <taxon>Bacteria</taxon>
        <taxon>Candidatus Yonathiibacteriota</taxon>
    </lineage>
</organism>
<reference evidence="2" key="1">
    <citation type="submission" date="2017-09" db="EMBL/GenBank/DDBJ databases">
        <title>Depth-based differentiation of microbial function through sediment-hosted aquifers and enrichment of novel symbionts in the deep terrestrial subsurface.</title>
        <authorList>
            <person name="Probst A.J."/>
            <person name="Ladd B."/>
            <person name="Jarett J.K."/>
            <person name="Geller-Mcgrath D.E."/>
            <person name="Sieber C.M.K."/>
            <person name="Emerson J.B."/>
            <person name="Anantharaman K."/>
            <person name="Thomas B.C."/>
            <person name="Malmstrom R."/>
            <person name="Stieglmeier M."/>
            <person name="Klingl A."/>
            <person name="Woyke T."/>
            <person name="Ryan C.M."/>
            <person name="Banfield J.F."/>
        </authorList>
    </citation>
    <scope>NUCLEOTIDE SEQUENCE [LARGE SCALE GENOMIC DNA]</scope>
</reference>
<accession>A0A2M7Q6J2</accession>
<gene>
    <name evidence="1" type="ORF">COY98_00700</name>
</gene>